<dbReference type="PANTHER" id="PTHR12138">
    <property type="entry name" value="PRIMATE-EXPANDED PROTEIN FAMILY"/>
    <property type="match status" value="1"/>
</dbReference>
<dbReference type="InParanoid" id="A0A5F8AHD7"/>
<proteinExistence type="predicted"/>
<reference evidence="1" key="3">
    <citation type="submission" date="2025-08" db="UniProtKB">
        <authorList>
            <consortium name="Ensembl"/>
        </authorList>
    </citation>
    <scope>IDENTIFICATION</scope>
    <source>
        <strain evidence="1">17573</strain>
    </source>
</reference>
<protein>
    <submittedName>
        <fullName evidence="1">Uncharacterized protein</fullName>
    </submittedName>
</protein>
<keyword evidence="2" id="KW-1185">Reference proteome</keyword>
<reference evidence="1" key="4">
    <citation type="submission" date="2025-09" db="UniProtKB">
        <authorList>
            <consortium name="Ensembl"/>
        </authorList>
    </citation>
    <scope>IDENTIFICATION</scope>
    <source>
        <strain evidence="1">17573</strain>
    </source>
</reference>
<organism evidence="1 2">
    <name type="scientific">Macaca mulatta</name>
    <name type="common">Rhesus macaque</name>
    <dbReference type="NCBI Taxonomy" id="9544"/>
    <lineage>
        <taxon>Eukaryota</taxon>
        <taxon>Metazoa</taxon>
        <taxon>Chordata</taxon>
        <taxon>Craniata</taxon>
        <taxon>Vertebrata</taxon>
        <taxon>Euteleostomi</taxon>
        <taxon>Mammalia</taxon>
        <taxon>Eutheria</taxon>
        <taxon>Euarchontoglires</taxon>
        <taxon>Primates</taxon>
        <taxon>Haplorrhini</taxon>
        <taxon>Catarrhini</taxon>
        <taxon>Cercopithecidae</taxon>
        <taxon>Cercopithecinae</taxon>
        <taxon>Macaca</taxon>
    </lineage>
</organism>
<dbReference type="Bgee" id="ENSMMUG00000065032">
    <property type="expression patterns" value="Expressed in liver and 18 other cell types or tissues"/>
</dbReference>
<dbReference type="AlphaFoldDB" id="A0A5F8AHD7"/>
<dbReference type="VEuPathDB" id="HostDB:ENSMMUG00000065032"/>
<dbReference type="Ensembl" id="ENSMMUT00000089787.1">
    <property type="protein sequence ID" value="ENSMMUP00000076821.1"/>
    <property type="gene ID" value="ENSMMUG00000065032.1"/>
</dbReference>
<sequence>AQEVEAAVSCVSTTVYCVFVTVCLGDRARFCLLKKKKKKISNTQFFFFFSRQSHALSPKWEYSGAVLAHCNLCLSGSSKSPTSVSKVAGITGACYHAWLIFLFLVKTGFPHVGQAGLEFLTSSDPSALASQNAGITGVSHCAWPILKF</sequence>
<dbReference type="PRINTS" id="PR02045">
    <property type="entry name" value="F138DOMAIN"/>
</dbReference>
<reference evidence="2" key="1">
    <citation type="journal article" date="2007" name="Science">
        <title>Evolutionary and biomedical insights from the rhesus macaque genome.</title>
        <authorList>
            <person name="Gibbs R.A."/>
            <person name="Rogers J."/>
            <person name="Katze M.G."/>
            <person name="Bumgarner R."/>
            <person name="Weinstock G.M."/>
            <person name="Mardis E.R."/>
            <person name="Remington K.A."/>
            <person name="Strausberg R.L."/>
            <person name="Venter J.C."/>
            <person name="Wilson R.K."/>
            <person name="Batzer M.A."/>
            <person name="Bustamante C.D."/>
            <person name="Eichler E.E."/>
            <person name="Hahn M.W."/>
            <person name="Hardison R.C."/>
            <person name="Makova K.D."/>
            <person name="Miller W."/>
            <person name="Milosavljevic A."/>
            <person name="Palermo R.E."/>
            <person name="Siepel A."/>
            <person name="Sikela J.M."/>
            <person name="Attaway T."/>
            <person name="Bell S."/>
            <person name="Bernard K.E."/>
            <person name="Buhay C.J."/>
            <person name="Chandrabose M.N."/>
            <person name="Dao M."/>
            <person name="Davis C."/>
            <person name="Delehaunty K.D."/>
            <person name="Ding Y."/>
            <person name="Dinh H.H."/>
            <person name="Dugan-Rocha S."/>
            <person name="Fulton L.A."/>
            <person name="Gabisi R.A."/>
            <person name="Garner T.T."/>
            <person name="Godfrey J."/>
            <person name="Hawes A.C."/>
            <person name="Hernandez J."/>
            <person name="Hines S."/>
            <person name="Holder M."/>
            <person name="Hume J."/>
            <person name="Jhangiani S.N."/>
            <person name="Joshi V."/>
            <person name="Khan Z.M."/>
            <person name="Kirkness E.F."/>
            <person name="Cree A."/>
            <person name="Fowler R.G."/>
            <person name="Lee S."/>
            <person name="Lewis L.R."/>
            <person name="Li Z."/>
            <person name="Liu Y.-S."/>
            <person name="Moore S.M."/>
            <person name="Muzny D."/>
            <person name="Nazareth L.V."/>
            <person name="Ngo D.N."/>
            <person name="Okwuonu G.O."/>
            <person name="Pai G."/>
            <person name="Parker D."/>
            <person name="Paul H.A."/>
            <person name="Pfannkoch C."/>
            <person name="Pohl C.S."/>
            <person name="Rogers Y.-H.C."/>
            <person name="Ruiz S.J."/>
            <person name="Sabo A."/>
            <person name="Santibanez J."/>
            <person name="Schneider B.W."/>
            <person name="Smith S.M."/>
            <person name="Sodergren E."/>
            <person name="Svatek A.F."/>
            <person name="Utterback T.R."/>
            <person name="Vattathil S."/>
            <person name="Warren W."/>
            <person name="White C.S."/>
            <person name="Chinwalla A.T."/>
            <person name="Feng Y."/>
            <person name="Halpern A.L."/>
            <person name="Hillier L.W."/>
            <person name="Huang X."/>
            <person name="Minx P."/>
            <person name="Nelson J.O."/>
            <person name="Pepin K.H."/>
            <person name="Qin X."/>
            <person name="Sutton G.G."/>
            <person name="Venter E."/>
            <person name="Walenz B.P."/>
            <person name="Wallis J.W."/>
            <person name="Worley K.C."/>
            <person name="Yang S.-P."/>
            <person name="Jones S.M."/>
            <person name="Marra M.A."/>
            <person name="Rocchi M."/>
            <person name="Schein J.E."/>
            <person name="Baertsch R."/>
            <person name="Clarke L."/>
            <person name="Csuros M."/>
            <person name="Glasscock J."/>
            <person name="Harris R.A."/>
            <person name="Havlak P."/>
            <person name="Jackson A.R."/>
            <person name="Jiang H."/>
            <person name="Liu Y."/>
            <person name="Messina D.N."/>
            <person name="Shen Y."/>
            <person name="Song H.X.-Z."/>
            <person name="Wylie T."/>
            <person name="Zhang L."/>
            <person name="Birney E."/>
            <person name="Han K."/>
            <person name="Konkel M.K."/>
            <person name="Lee J."/>
            <person name="Smit A.F.A."/>
            <person name="Ullmer B."/>
            <person name="Wang H."/>
            <person name="Xing J."/>
            <person name="Burhans R."/>
            <person name="Cheng Z."/>
            <person name="Karro J.E."/>
            <person name="Ma J."/>
            <person name="Raney B."/>
            <person name="She X."/>
            <person name="Cox M.J."/>
            <person name="Demuth J.P."/>
            <person name="Dumas L.J."/>
            <person name="Han S.-G."/>
            <person name="Hopkins J."/>
            <person name="Karimpour-Fard A."/>
            <person name="Kim Y.H."/>
            <person name="Pollack J.R."/>
            <person name="Vinar T."/>
            <person name="Addo-Quaye C."/>
            <person name="Degenhardt J."/>
            <person name="Denby A."/>
            <person name="Hubisz M.J."/>
            <person name="Indap A."/>
            <person name="Kosiol C."/>
            <person name="Lahn B.T."/>
            <person name="Lawson H.A."/>
            <person name="Marklein A."/>
            <person name="Nielsen R."/>
            <person name="Vallender E.J."/>
            <person name="Clark A.G."/>
            <person name="Ferguson B."/>
            <person name="Hernandez R.D."/>
            <person name="Hirani K."/>
            <person name="Kehrer-Sawatzki H."/>
            <person name="Kolb J."/>
            <person name="Patil S."/>
            <person name="Pu L.-L."/>
            <person name="Ren Y."/>
            <person name="Smith D.G."/>
            <person name="Wheeler D.A."/>
            <person name="Schenck I."/>
            <person name="Ball E.V."/>
            <person name="Chen R."/>
            <person name="Cooper D.N."/>
            <person name="Giardine B."/>
            <person name="Hsu F."/>
            <person name="Kent W.J."/>
            <person name="Lesk A."/>
            <person name="Nelson D.L."/>
            <person name="O'brien W.E."/>
            <person name="Pruefer K."/>
            <person name="Stenson P.D."/>
            <person name="Wallace J.C."/>
            <person name="Ke H."/>
            <person name="Liu X.-M."/>
            <person name="Wang P."/>
            <person name="Xiang A.P."/>
            <person name="Yang F."/>
            <person name="Barber G.P."/>
            <person name="Haussler D."/>
            <person name="Karolchik D."/>
            <person name="Kern A.D."/>
            <person name="Kuhn R.M."/>
            <person name="Smith K.E."/>
            <person name="Zwieg A.S."/>
        </authorList>
    </citation>
    <scope>NUCLEOTIDE SEQUENCE [LARGE SCALE GENOMIC DNA]</scope>
    <source>
        <strain evidence="2">17573</strain>
    </source>
</reference>
<evidence type="ECO:0000313" key="1">
    <source>
        <dbReference type="Ensembl" id="ENSMMUP00000076821.1"/>
    </source>
</evidence>
<name>A0A5F8AHD7_MACMU</name>
<dbReference type="Proteomes" id="UP000006718">
    <property type="component" value="Chromosome 10"/>
</dbReference>
<accession>A0A5F8AHD7</accession>
<evidence type="ECO:0000313" key="2">
    <source>
        <dbReference type="Proteomes" id="UP000006718"/>
    </source>
</evidence>
<reference evidence="1" key="2">
    <citation type="submission" date="2019-01" db="EMBL/GenBank/DDBJ databases">
        <authorList>
            <person name="Graves T."/>
            <person name="Eichler E.E."/>
            <person name="Wilson R.K."/>
        </authorList>
    </citation>
    <scope>NUCLEOTIDE SEQUENCE [LARGE SCALE GENOMIC DNA]</scope>
    <source>
        <strain evidence="1">17573</strain>
    </source>
</reference>
<dbReference type="GeneTree" id="ENSGT01150000286943"/>
<dbReference type="PANTHER" id="PTHR12138:SF152">
    <property type="entry name" value="C2H2-TYPE DOMAIN-CONTAINING PROTEIN"/>
    <property type="match status" value="1"/>
</dbReference>